<dbReference type="OrthoDB" id="5396420at2759"/>
<protein>
    <submittedName>
        <fullName evidence="2">Uncharacterized protein</fullName>
    </submittedName>
</protein>
<reference evidence="2" key="1">
    <citation type="submission" date="2014-12" db="EMBL/GenBank/DDBJ databases">
        <title>Genome Sequence of Valsa Canker Pathogens Uncovers a Specific Adaption of Colonization on Woody Bark.</title>
        <authorList>
            <person name="Yin Z."/>
            <person name="Liu H."/>
            <person name="Gao X."/>
            <person name="Li Z."/>
            <person name="Song N."/>
            <person name="Ke X."/>
            <person name="Dai Q."/>
            <person name="Wu Y."/>
            <person name="Sun Y."/>
            <person name="Xu J.-R."/>
            <person name="Kang Z.K."/>
            <person name="Wang L."/>
            <person name="Huang L."/>
        </authorList>
    </citation>
    <scope>NUCLEOTIDE SEQUENCE [LARGE SCALE GENOMIC DNA]</scope>
    <source>
        <strain evidence="2">03-8</strain>
    </source>
</reference>
<name>A0A194W1Q7_CYTMA</name>
<accession>A0A194W1Q7</accession>
<feature type="region of interest" description="Disordered" evidence="1">
    <location>
        <begin position="114"/>
        <end position="134"/>
    </location>
</feature>
<proteinExistence type="predicted"/>
<evidence type="ECO:0000256" key="1">
    <source>
        <dbReference type="SAM" id="MobiDB-lite"/>
    </source>
</evidence>
<organism evidence="2 3">
    <name type="scientific">Cytospora mali</name>
    <name type="common">Apple Valsa canker fungus</name>
    <name type="synonym">Valsa mali</name>
    <dbReference type="NCBI Taxonomy" id="578113"/>
    <lineage>
        <taxon>Eukaryota</taxon>
        <taxon>Fungi</taxon>
        <taxon>Dikarya</taxon>
        <taxon>Ascomycota</taxon>
        <taxon>Pezizomycotina</taxon>
        <taxon>Sordariomycetes</taxon>
        <taxon>Sordariomycetidae</taxon>
        <taxon>Diaporthales</taxon>
        <taxon>Cytosporaceae</taxon>
        <taxon>Cytospora</taxon>
    </lineage>
</organism>
<gene>
    <name evidence="2" type="ORF">VM1G_05293</name>
</gene>
<feature type="region of interest" description="Disordered" evidence="1">
    <location>
        <begin position="195"/>
        <end position="226"/>
    </location>
</feature>
<dbReference type="EMBL" id="CM003102">
    <property type="protein sequence ID" value="KUI70033.1"/>
    <property type="molecule type" value="Genomic_DNA"/>
</dbReference>
<feature type="region of interest" description="Disordered" evidence="1">
    <location>
        <begin position="274"/>
        <end position="295"/>
    </location>
</feature>
<sequence length="379" mass="41557">MSEYFVDQPVISSLGASSPPNDPSEAFSRYIKTPLHWPTPLHDTMAGYDWIIKTFSPERLRRRPVYVYGSYLGASLASSLALTESHTHQPMAVRGLMAFNGIYNWSRMLPGHPANKIAEDDDDADASGPKAMARGDQDVAPLADLVPSLFKRPSDLFDPFASPVLFFHTAGMLAPSSFGARASYRGLAGGADPHDLPYVYSDPEDPSPPSPYDESDGYTGTGDTDTDSDAEFLALGKWPPPQRKGYFAFPAPTSSLKIPETLLLHTTSTSYLPGVTSAATSQRRERSRPKKLKSAENSFEAHALGLAKMMRKSINRLELREMMKWEPDLTGWVGEAMRRVGVEDVGPAICDGEKRRAGESGLSDKGEEAALRWLEERIG</sequence>
<dbReference type="SUPFAM" id="SSF53474">
    <property type="entry name" value="alpha/beta-Hydrolases"/>
    <property type="match status" value="1"/>
</dbReference>
<dbReference type="AlphaFoldDB" id="A0A194W1Q7"/>
<evidence type="ECO:0000313" key="2">
    <source>
        <dbReference type="EMBL" id="KUI70033.1"/>
    </source>
</evidence>
<dbReference type="Proteomes" id="UP000078559">
    <property type="component" value="Chromosome 5"/>
</dbReference>
<dbReference type="Gene3D" id="3.40.50.1820">
    <property type="entry name" value="alpha/beta hydrolase"/>
    <property type="match status" value="1"/>
</dbReference>
<dbReference type="InterPro" id="IPR029058">
    <property type="entry name" value="AB_hydrolase_fold"/>
</dbReference>
<evidence type="ECO:0000313" key="3">
    <source>
        <dbReference type="Proteomes" id="UP000078559"/>
    </source>
</evidence>
<keyword evidence="3" id="KW-1185">Reference proteome</keyword>